<dbReference type="PANTHER" id="PTHR32141:SF150">
    <property type="entry name" value="FBD DOMAIN-CONTAINING PROTEIN"/>
    <property type="match status" value="1"/>
</dbReference>
<dbReference type="EMBL" id="OZ075137">
    <property type="protein sequence ID" value="CAL5008465.1"/>
    <property type="molecule type" value="Genomic_DNA"/>
</dbReference>
<dbReference type="AlphaFoldDB" id="A0ABC9BY49"/>
<feature type="domain" description="F-box" evidence="1">
    <location>
        <begin position="24"/>
        <end position="60"/>
    </location>
</feature>
<evidence type="ECO:0000313" key="2">
    <source>
        <dbReference type="EMBL" id="CAL5008465.1"/>
    </source>
</evidence>
<dbReference type="InterPro" id="IPR006566">
    <property type="entry name" value="FBD"/>
</dbReference>
<dbReference type="Gene3D" id="3.80.10.10">
    <property type="entry name" value="Ribonuclease Inhibitor"/>
    <property type="match status" value="1"/>
</dbReference>
<dbReference type="PANTHER" id="PTHR32141">
    <property type="match status" value="1"/>
</dbReference>
<proteinExistence type="predicted"/>
<gene>
    <name evidence="2" type="ORF">URODEC1_LOCUS69010</name>
</gene>
<dbReference type="InterPro" id="IPR001810">
    <property type="entry name" value="F-box_dom"/>
</dbReference>
<evidence type="ECO:0000313" key="3">
    <source>
        <dbReference type="Proteomes" id="UP001497457"/>
    </source>
</evidence>
<dbReference type="Pfam" id="PF24758">
    <property type="entry name" value="LRR_At5g56370"/>
    <property type="match status" value="1"/>
</dbReference>
<dbReference type="SUPFAM" id="SSF81383">
    <property type="entry name" value="F-box domain"/>
    <property type="match status" value="1"/>
</dbReference>
<dbReference type="CDD" id="cd22160">
    <property type="entry name" value="F-box_AtFBL13-like"/>
    <property type="match status" value="1"/>
</dbReference>
<reference evidence="2" key="1">
    <citation type="submission" date="2024-10" db="EMBL/GenBank/DDBJ databases">
        <authorList>
            <person name="Ryan C."/>
        </authorList>
    </citation>
    <scope>NUCLEOTIDE SEQUENCE [LARGE SCALE GENOMIC DNA]</scope>
</reference>
<dbReference type="Pfam" id="PF00646">
    <property type="entry name" value="F-box"/>
    <property type="match status" value="1"/>
</dbReference>
<dbReference type="InterPro" id="IPR055302">
    <property type="entry name" value="F-box_dom-containing"/>
</dbReference>
<dbReference type="InterPro" id="IPR036047">
    <property type="entry name" value="F-box-like_dom_sf"/>
</dbReference>
<dbReference type="Proteomes" id="UP001497457">
    <property type="component" value="Chromosome 27b"/>
</dbReference>
<dbReference type="InterPro" id="IPR055411">
    <property type="entry name" value="LRR_FXL15/At3g58940/PEG3-like"/>
</dbReference>
<accession>A0ABC9BY49</accession>
<evidence type="ECO:0000259" key="1">
    <source>
        <dbReference type="PROSITE" id="PS50181"/>
    </source>
</evidence>
<dbReference type="InterPro" id="IPR053781">
    <property type="entry name" value="F-box_AtFBL13-like"/>
</dbReference>
<dbReference type="InterPro" id="IPR032675">
    <property type="entry name" value="LRR_dom_sf"/>
</dbReference>
<keyword evidence="3" id="KW-1185">Reference proteome</keyword>
<name>A0ABC9BY49_9POAL</name>
<organism evidence="2 3">
    <name type="scientific">Urochloa decumbens</name>
    <dbReference type="NCBI Taxonomy" id="240449"/>
    <lineage>
        <taxon>Eukaryota</taxon>
        <taxon>Viridiplantae</taxon>
        <taxon>Streptophyta</taxon>
        <taxon>Embryophyta</taxon>
        <taxon>Tracheophyta</taxon>
        <taxon>Spermatophyta</taxon>
        <taxon>Magnoliopsida</taxon>
        <taxon>Liliopsida</taxon>
        <taxon>Poales</taxon>
        <taxon>Poaceae</taxon>
        <taxon>PACMAD clade</taxon>
        <taxon>Panicoideae</taxon>
        <taxon>Panicodae</taxon>
        <taxon>Paniceae</taxon>
        <taxon>Melinidinae</taxon>
        <taxon>Urochloa</taxon>
    </lineage>
</organism>
<dbReference type="PROSITE" id="PS50181">
    <property type="entry name" value="FBOX"/>
    <property type="match status" value="1"/>
</dbReference>
<sequence>MVVITRSKRRRLLEEEDDAAGLDLDLISRLPDDILRDVISLLPTADGGRTQLLSRRWRPLWRTAPLNLEATASQKDNPFAAAILAAHQGPGRRLSLTWHGRSDDSAALDALLRSPCLGGLRELELYYAATLIPPGEPCKPPPLAMFRFSPTLHVLNVSCRSCRLEIPTAAGATDFPHLEQLTLRFIIISESTLHGILSRCPVLRSLILYYTIGYRHLRINSSTLQSLGVTNGLIKGNLEEIVIDNAPLLERFIPNGEHLRIRVIQAPKLKIVGYLYSRRDGVPASDLGTVGFKGMELFSMTDAVRSVKVLALNTVPTLDVVIGFLQCFPCVEKLYIKAFTPGRFWIVPRYVTLECFDAHLKSVHFMYYKGRKRSEVNLIRFFLINARMLESMKFILGHDQCNEEWVAKQHKKLELGTRASQGARFDFEPDRWTLSHVTCMEHIHNLELDDPFDRSRTYPYKLNWL</sequence>
<dbReference type="SUPFAM" id="SSF52047">
    <property type="entry name" value="RNI-like"/>
    <property type="match status" value="1"/>
</dbReference>
<dbReference type="Pfam" id="PF08387">
    <property type="entry name" value="FBD"/>
    <property type="match status" value="1"/>
</dbReference>
<protein>
    <recommendedName>
        <fullName evidence="1">F-box domain-containing protein</fullName>
    </recommendedName>
</protein>